<dbReference type="AlphaFoldDB" id="A0A5B7SVQ9"/>
<proteinExistence type="predicted"/>
<dbReference type="OrthoDB" id="1236981at2"/>
<gene>
    <name evidence="3" type="ORF">FGM00_13595</name>
</gene>
<name>A0A5B7SVQ9_9FLAO</name>
<evidence type="ECO:0000313" key="3">
    <source>
        <dbReference type="EMBL" id="QCX01098.1"/>
    </source>
</evidence>
<dbReference type="KEGG" id="asag:FGM00_13595"/>
<evidence type="ECO:0000259" key="2">
    <source>
        <dbReference type="Pfam" id="PF19081"/>
    </source>
</evidence>
<organism evidence="3 4">
    <name type="scientific">Aggregatimonas sangjinii</name>
    <dbReference type="NCBI Taxonomy" id="2583587"/>
    <lineage>
        <taxon>Bacteria</taxon>
        <taxon>Pseudomonadati</taxon>
        <taxon>Bacteroidota</taxon>
        <taxon>Flavobacteriia</taxon>
        <taxon>Flavobacteriales</taxon>
        <taxon>Flavobacteriaceae</taxon>
        <taxon>Aggregatimonas</taxon>
    </lineage>
</organism>
<keyword evidence="1" id="KW-0732">Signal</keyword>
<evidence type="ECO:0000256" key="1">
    <source>
        <dbReference type="SAM" id="SignalP"/>
    </source>
</evidence>
<reference evidence="3 4" key="1">
    <citation type="submission" date="2019-05" db="EMBL/GenBank/DDBJ databases">
        <title>Genome sequencing of F202Z8.</title>
        <authorList>
            <person name="Kwon Y.M."/>
        </authorList>
    </citation>
    <scope>NUCLEOTIDE SEQUENCE [LARGE SCALE GENOMIC DNA]</scope>
    <source>
        <strain evidence="3 4">F202Z8</strain>
    </source>
</reference>
<dbReference type="NCBIfam" id="TIGR04131">
    <property type="entry name" value="Bac_Flav_CTERM"/>
    <property type="match status" value="1"/>
</dbReference>
<dbReference type="Pfam" id="PF19081">
    <property type="entry name" value="Ig_7"/>
    <property type="match status" value="1"/>
</dbReference>
<protein>
    <submittedName>
        <fullName evidence="3">Gliding motility-associated C-terminal domain-containing protein</fullName>
    </submittedName>
</protein>
<dbReference type="EMBL" id="CP040710">
    <property type="protein sequence ID" value="QCX01098.1"/>
    <property type="molecule type" value="Genomic_DNA"/>
</dbReference>
<sequence>MNNQNPLAFFLKGVLFLIICLFSNYAASQCAGSDGSEIVCNKDADEANKTFDLFPHLEGSPTAGGMWSTNDPANFFALNRSTGIVNLWEVKNSGIHEFTYTNTACGESAVVTISLGGYPGEDNIDGSADACGDDPRVNLNGYIGSQTEGKFHDFNGLWEAVTPTAAAHLTDNFFDAQSAGIGIYEFTHTVPAVATCASRQVLLLLEVQRPANSGIPSNLIVCTTDDLSGLTNFNLNDLLTNEDTNGTWSESPQTNQLEDLTDNIIDVQAIRDLNISGTFEFTYLVFPGHPVCEEMRTTVEIIILPTLQGTMQADNYCEGDATYRIEITDYNDTLIPSGTYTATYSTSSISGGGGEDVPLVLRNDKTGFFEIDADDVIRNEVTTLSITSLGPTVCPDIQVAPVTFLVSDPNVVITDSCFEEEVPVAFSNIFDASFSRANGDYDVTYTITPPSGTVTTATQSNINFTNGSAAMTIPANEITETGDYEIAFEVDSGFPLGCQITAMVTITAIPSAIDLDLVVDNSCNATRIDVLVDAPILDDGSYSIVYDVTQQSTGAVVINNTIDFVGGTASYQLDVASLEQGNYTVSVRSVQDDTTLCRKIFEFEENENFAIDGIPELAEGDENQLFCRGEFGINGPTLQDIAITANGEILFYEDETSTTALSNDTPLVSGEDYFVANIDANNNCEGSQRIGVTVEIIDPVMPSSPVLNPAFCASDGVTLAELTISSPDGSAIAWFDAATDGNLLDGSTVVTDGTSYFAATEVVNGCLSQNRLEIVTTVYALESASLLFDRIELCGLDNPTVADLDQLESTTDYEVIWYDAPENGTELTSATPLSEDVTYYAQSYNPETGCINPERIAVTVDLSNCNPEAYDFFIPDGFSPNGDGRNDTFFVPNVETIYPDFTLQILNRYGSSLFKGNRNNPAWDGSGTGGTAPNGVYFYIIEFNKDGRAAEQGRLYLNR</sequence>
<keyword evidence="4" id="KW-1185">Reference proteome</keyword>
<feature type="signal peptide" evidence="1">
    <location>
        <begin position="1"/>
        <end position="26"/>
    </location>
</feature>
<dbReference type="RefSeq" id="WP_138853437.1">
    <property type="nucleotide sequence ID" value="NZ_CP040710.1"/>
</dbReference>
<dbReference type="InterPro" id="IPR026341">
    <property type="entry name" value="T9SS_type_B"/>
</dbReference>
<dbReference type="Pfam" id="PF13585">
    <property type="entry name" value="CHU_C"/>
    <property type="match status" value="1"/>
</dbReference>
<feature type="domain" description="Ig-like" evidence="2">
    <location>
        <begin position="702"/>
        <end position="778"/>
    </location>
</feature>
<dbReference type="InterPro" id="IPR044023">
    <property type="entry name" value="Ig_7"/>
</dbReference>
<accession>A0A5B7SVQ9</accession>
<evidence type="ECO:0000313" key="4">
    <source>
        <dbReference type="Proteomes" id="UP000310017"/>
    </source>
</evidence>
<dbReference type="Proteomes" id="UP000310017">
    <property type="component" value="Chromosome"/>
</dbReference>
<feature type="chain" id="PRO_5022768806" evidence="1">
    <location>
        <begin position="27"/>
        <end position="959"/>
    </location>
</feature>